<dbReference type="GO" id="GO:0006384">
    <property type="term" value="P:transcription initiation at RNA polymerase III promoter"/>
    <property type="evidence" value="ECO:0007669"/>
    <property type="project" value="InterPro"/>
</dbReference>
<evidence type="ECO:0000256" key="1">
    <source>
        <dbReference type="SAM" id="MobiDB-lite"/>
    </source>
</evidence>
<evidence type="ECO:0000313" key="3">
    <source>
        <dbReference type="EMBL" id="SBS89267.1"/>
    </source>
</evidence>
<dbReference type="Proteomes" id="UP000078597">
    <property type="component" value="Unassembled WGS sequence"/>
</dbReference>
<feature type="compositionally biased region" description="Basic and acidic residues" evidence="1">
    <location>
        <begin position="245"/>
        <end position="260"/>
    </location>
</feature>
<reference evidence="4" key="1">
    <citation type="submission" date="2016-05" db="EMBL/GenBank/DDBJ databases">
        <authorList>
            <person name="Naeem Raeece"/>
        </authorList>
    </citation>
    <scope>NUCLEOTIDE SEQUENCE [LARGE SCALE GENOMIC DNA]</scope>
</reference>
<sequence length="668" mass="78336">SNNNNNKNNNNNNSNNNNNNNNNSNGDSDSRNDNRGYDSNCNSDGNCSVNGAIGLCESKYNVSAHPFDYSTLCRYISSPEDQTDYYFSDVEENELYKKIVGTKTNFNMFDDDKKDIDFSSDESEGYELLCCIHSKVTTPYDYKNYKSTITSKYLREYKYLISKFTSPIDSKVEVKKGEMEKFIKELIITKNRKDPSSSNTKSLTTELAKKTNSNSYTELLNGINEINLIEDSSCIYMDSYLHDEHGKEAESHDTDNEQQKQKQKQTQKQEVDEEDYNSEGEGEKEENNIFQKNKFHYNYNMSEEKNESRSVNMNMDLLSKHSNKIIVSRKTVHCNPIAKFDDTILPLIPYDSALKKYVSDELYNRVKLLFDIRPIWSKEVLVEHLENISTYCLKSCFSKICFYFSDGPWRRTYCKYGYDPRKDSSSYIYQTIDFRDNFYRDIKTKSLDQVNRSIIKKRDHLNAFVTNIIKNINNNNKDSLMMRHENDDNTKKNKHLQIKKEIHNEDNYKRHYNTYSEYSSERYEIHNNSNKTENCNDFKNTISTSTSNINSVKHKVDIYSNNNSLNDVCLLEKDEEINDILQFLKRSNTFHLRENFSSEIHFSVSPLKLSTIYQYIDIFDNNVLNYLLNVKTQEICTKDNGWLDSKDITKIRDILFVRSIALRRAHSK</sequence>
<dbReference type="AlphaFoldDB" id="A0A1A8W8C3"/>
<dbReference type="InterPro" id="IPR019136">
    <property type="entry name" value="TF_IIIC_su-5_HTH"/>
</dbReference>
<proteinExistence type="predicted"/>
<feature type="domain" description="Transcription factor IIIC subunit 5 HTH" evidence="2">
    <location>
        <begin position="289"/>
        <end position="435"/>
    </location>
</feature>
<feature type="compositionally biased region" description="Low complexity" evidence="1">
    <location>
        <begin position="1"/>
        <end position="27"/>
    </location>
</feature>
<accession>A0A1A8W8C3</accession>
<evidence type="ECO:0000259" key="2">
    <source>
        <dbReference type="Pfam" id="PF09734"/>
    </source>
</evidence>
<protein>
    <submittedName>
        <fullName evidence="3">General transcription factor 3C polypeptide 5, putative</fullName>
    </submittedName>
</protein>
<organism evidence="3 4">
    <name type="scientific">Plasmodium malariae</name>
    <dbReference type="NCBI Taxonomy" id="5858"/>
    <lineage>
        <taxon>Eukaryota</taxon>
        <taxon>Sar</taxon>
        <taxon>Alveolata</taxon>
        <taxon>Apicomplexa</taxon>
        <taxon>Aconoidasida</taxon>
        <taxon>Haemosporida</taxon>
        <taxon>Plasmodiidae</taxon>
        <taxon>Plasmodium</taxon>
        <taxon>Plasmodium (Plasmodium)</taxon>
    </lineage>
</organism>
<dbReference type="GO" id="GO:0001003">
    <property type="term" value="F:RNA polymerase III type 2 promoter sequence-specific DNA binding"/>
    <property type="evidence" value="ECO:0007669"/>
    <property type="project" value="TreeGrafter"/>
</dbReference>
<dbReference type="VEuPathDB" id="PlasmoDB:PmUG01_13020500"/>
<dbReference type="PANTHER" id="PTHR13230">
    <property type="entry name" value="GENERAL TRANSCRIPTION FACTOR IIIC, POLYPEPTIDE 5"/>
    <property type="match status" value="1"/>
</dbReference>
<dbReference type="InterPro" id="IPR040454">
    <property type="entry name" value="TF_IIIC_Tfc1/Sfc1"/>
</dbReference>
<dbReference type="PANTHER" id="PTHR13230:SF5">
    <property type="entry name" value="GENERAL TRANSCRIPTION FACTOR 3C POLYPEPTIDE 5"/>
    <property type="match status" value="1"/>
</dbReference>
<dbReference type="EMBL" id="FLQW01001365">
    <property type="protein sequence ID" value="SBS89267.1"/>
    <property type="molecule type" value="Genomic_DNA"/>
</dbReference>
<feature type="non-terminal residue" evidence="3">
    <location>
        <position position="1"/>
    </location>
</feature>
<gene>
    <name evidence="3" type="ORF">PMALA_025450</name>
</gene>
<dbReference type="GO" id="GO:0001002">
    <property type="term" value="F:RNA polymerase III type 1 promoter sequence-specific DNA binding"/>
    <property type="evidence" value="ECO:0007669"/>
    <property type="project" value="TreeGrafter"/>
</dbReference>
<feature type="region of interest" description="Disordered" evidence="1">
    <location>
        <begin position="1"/>
        <end position="37"/>
    </location>
</feature>
<evidence type="ECO:0000313" key="4">
    <source>
        <dbReference type="Proteomes" id="UP000078597"/>
    </source>
</evidence>
<dbReference type="Pfam" id="PF09734">
    <property type="entry name" value="Tau95"/>
    <property type="match status" value="1"/>
</dbReference>
<dbReference type="GO" id="GO:0000127">
    <property type="term" value="C:transcription factor TFIIIC complex"/>
    <property type="evidence" value="ECO:0007669"/>
    <property type="project" value="InterPro"/>
</dbReference>
<feature type="region of interest" description="Disordered" evidence="1">
    <location>
        <begin position="245"/>
        <end position="288"/>
    </location>
</feature>
<feature type="compositionally biased region" description="Acidic residues" evidence="1">
    <location>
        <begin position="271"/>
        <end position="284"/>
    </location>
</feature>
<name>A0A1A8W8C3_PLAMA</name>